<dbReference type="Proteomes" id="UP001190700">
    <property type="component" value="Unassembled WGS sequence"/>
</dbReference>
<sequence length="361" mass="41072">METIVEPSCETRDEEQPAKASECVSERTRVSRYHSLRMLLYFVTCILLGAVVHDLARIGYQAAVPEGDFYVHSIDVRFPEEDPSSEVQVSANVSLSNYLLLTGFEGKGFDCEVLTLRGSGMEGYDKINHLLSLSMKHGSVLLEPLDIHRNVDGLELDIFDVNVEELQHFMSHKRKSDSNLTMVHLSCKVVLDIKLFGVMPHPLTVFLEGATKRTLFGDFETMIDARLQNRTWAVREPLIFTGRAVHLLSKEEDRRTKSFISTMFSAISITHSTIKGGKHGMVGLTLEADYSKLFNQSYWSKQWRSSQMRTTGVFSRLSTVRVYLPQLSMGSRAFNPLDDGEDYSTYITTHRHYSLLCWFSF</sequence>
<keyword evidence="1" id="KW-1133">Transmembrane helix</keyword>
<evidence type="ECO:0000256" key="1">
    <source>
        <dbReference type="SAM" id="Phobius"/>
    </source>
</evidence>
<reference evidence="2 3" key="1">
    <citation type="journal article" date="2015" name="Genome Biol. Evol.">
        <title>Comparative Genomics of a Bacterivorous Green Alga Reveals Evolutionary Causalities and Consequences of Phago-Mixotrophic Mode of Nutrition.</title>
        <authorList>
            <person name="Burns J.A."/>
            <person name="Paasch A."/>
            <person name="Narechania A."/>
            <person name="Kim E."/>
        </authorList>
    </citation>
    <scope>NUCLEOTIDE SEQUENCE [LARGE SCALE GENOMIC DNA]</scope>
    <source>
        <strain evidence="2 3">PLY_AMNH</strain>
    </source>
</reference>
<protein>
    <submittedName>
        <fullName evidence="2">Uncharacterized protein</fullName>
    </submittedName>
</protein>
<dbReference type="AlphaFoldDB" id="A0AAE0C5F8"/>
<keyword evidence="1" id="KW-0472">Membrane</keyword>
<gene>
    <name evidence="2" type="ORF">CYMTET_42436</name>
</gene>
<comment type="caution">
    <text evidence="2">The sequence shown here is derived from an EMBL/GenBank/DDBJ whole genome shotgun (WGS) entry which is preliminary data.</text>
</comment>
<name>A0AAE0C5F8_9CHLO</name>
<dbReference type="EMBL" id="LGRX02028422">
    <property type="protein sequence ID" value="KAK3248088.1"/>
    <property type="molecule type" value="Genomic_DNA"/>
</dbReference>
<organism evidence="2 3">
    <name type="scientific">Cymbomonas tetramitiformis</name>
    <dbReference type="NCBI Taxonomy" id="36881"/>
    <lineage>
        <taxon>Eukaryota</taxon>
        <taxon>Viridiplantae</taxon>
        <taxon>Chlorophyta</taxon>
        <taxon>Pyramimonadophyceae</taxon>
        <taxon>Pyramimonadales</taxon>
        <taxon>Pyramimonadaceae</taxon>
        <taxon>Cymbomonas</taxon>
    </lineage>
</organism>
<feature type="transmembrane region" description="Helical" evidence="1">
    <location>
        <begin position="38"/>
        <end position="56"/>
    </location>
</feature>
<proteinExistence type="predicted"/>
<keyword evidence="3" id="KW-1185">Reference proteome</keyword>
<keyword evidence="1" id="KW-0812">Transmembrane</keyword>
<evidence type="ECO:0000313" key="2">
    <source>
        <dbReference type="EMBL" id="KAK3248088.1"/>
    </source>
</evidence>
<accession>A0AAE0C5F8</accession>
<evidence type="ECO:0000313" key="3">
    <source>
        <dbReference type="Proteomes" id="UP001190700"/>
    </source>
</evidence>